<comment type="subcellular location">
    <subcellularLocation>
        <location evidence="5">Cytoplasm</location>
    </subcellularLocation>
</comment>
<dbReference type="Pfam" id="PF00889">
    <property type="entry name" value="EF_TS"/>
    <property type="match status" value="1"/>
</dbReference>
<evidence type="ECO:0000313" key="7">
    <source>
        <dbReference type="EMBL" id="CAA3708561.1"/>
    </source>
</evidence>
<evidence type="ECO:0000256" key="3">
    <source>
        <dbReference type="ARBA" id="ARBA00022768"/>
    </source>
</evidence>
<dbReference type="PANTHER" id="PTHR11741:SF0">
    <property type="entry name" value="ELONGATION FACTOR TS, MITOCHONDRIAL"/>
    <property type="match status" value="1"/>
</dbReference>
<dbReference type="GO" id="GO:0005737">
    <property type="term" value="C:cytoplasm"/>
    <property type="evidence" value="ECO:0007669"/>
    <property type="project" value="UniProtKB-SubCell"/>
</dbReference>
<dbReference type="Gene3D" id="1.10.8.10">
    <property type="entry name" value="DNA helicase RuvA subunit, C-terminal domain"/>
    <property type="match status" value="1"/>
</dbReference>
<dbReference type="CDD" id="cd14275">
    <property type="entry name" value="UBA_EF-Ts"/>
    <property type="match status" value="1"/>
</dbReference>
<keyword evidence="4 5" id="KW-0648">Protein biosynthesis</keyword>
<organism evidence="7 8">
    <name type="scientific">Candidatus Portiera aleyrodidarum</name>
    <name type="common">primary endosymbiont of Bemisia tabaci</name>
    <dbReference type="NCBI Taxonomy" id="91844"/>
    <lineage>
        <taxon>Bacteria</taxon>
        <taxon>Pseudomonadati</taxon>
        <taxon>Pseudomonadota</taxon>
        <taxon>Gammaproteobacteria</taxon>
        <taxon>Candidatus Johnevansiales</taxon>
        <taxon>Candidatus Johnevansiaceae</taxon>
        <taxon>Candidatus Portiera</taxon>
    </lineage>
</organism>
<dbReference type="GO" id="GO:0003746">
    <property type="term" value="F:translation elongation factor activity"/>
    <property type="evidence" value="ECO:0007669"/>
    <property type="project" value="UniProtKB-UniRule"/>
</dbReference>
<dbReference type="PANTHER" id="PTHR11741">
    <property type="entry name" value="ELONGATION FACTOR TS"/>
    <property type="match status" value="1"/>
</dbReference>
<proteinExistence type="inferred from homology"/>
<comment type="similarity">
    <text evidence="1 5">Belongs to the EF-Ts family.</text>
</comment>
<feature type="domain" description="Translation elongation factor EFTs/EF1B dimerisation" evidence="6">
    <location>
        <begin position="69"/>
        <end position="264"/>
    </location>
</feature>
<dbReference type="InterPro" id="IPR001816">
    <property type="entry name" value="Transl_elong_EFTs/EF1B"/>
</dbReference>
<comment type="caution">
    <text evidence="7">The sequence shown here is derived from an EMBL/GenBank/DDBJ whole genome shotgun (WGS) entry which is preliminary data.</text>
</comment>
<evidence type="ECO:0000256" key="4">
    <source>
        <dbReference type="ARBA" id="ARBA00022917"/>
    </source>
</evidence>
<feature type="region of interest" description="Involved in Mg(2+) ion dislocation from EF-Tu" evidence="5">
    <location>
        <begin position="76"/>
        <end position="79"/>
    </location>
</feature>
<dbReference type="InterPro" id="IPR009060">
    <property type="entry name" value="UBA-like_sf"/>
</dbReference>
<evidence type="ECO:0000313" key="8">
    <source>
        <dbReference type="Proteomes" id="UP000560980"/>
    </source>
</evidence>
<dbReference type="Proteomes" id="UP000560980">
    <property type="component" value="Unassembled WGS sequence"/>
</dbReference>
<name>A0A6S6RR63_9GAMM</name>
<dbReference type="EMBL" id="CACTJB010000002">
    <property type="protein sequence ID" value="CAA3708561.1"/>
    <property type="molecule type" value="Genomic_DNA"/>
</dbReference>
<keyword evidence="5" id="KW-0963">Cytoplasm</keyword>
<sequence>MKNIKLIKKLRKSTGLGIMTCKKVLNKYKGNIKEAINYLLNIYKIKSKENIPNEGIIKIKVSKTLVLLMVELNCETDFVSHDVNFIRFVNKIANKGLYTNQKTIIKLIHDKLETDRINLVTKLNENIIVRNLILLNFKNFKTNANTIGYYNHKNRIGSFVIITNCQVQIAKDIAMQIIATNPTVIYIKAFANEQIKKEKTFILSKIKHKPLKIINKIIKNKLLKYLKEKSLVNQLFIKDPKNKISNYLSQNSKILKFFRFEIGKS</sequence>
<keyword evidence="3 5" id="KW-0251">Elongation factor</keyword>
<dbReference type="Gene3D" id="1.10.286.20">
    <property type="match status" value="1"/>
</dbReference>
<evidence type="ECO:0000256" key="1">
    <source>
        <dbReference type="ARBA" id="ARBA00005532"/>
    </source>
</evidence>
<reference evidence="7 8" key="1">
    <citation type="submission" date="2019-12" db="EMBL/GenBank/DDBJ databases">
        <authorList>
            <person name="Santos-Garcia D."/>
            <person name="Santos-Garcia D."/>
            <person name="Santos-Garcia D."/>
        </authorList>
    </citation>
    <scope>NUCLEOTIDE SEQUENCE [LARGE SCALE GENOMIC DNA]</scope>
    <source>
        <strain evidence="7">SiSi</strain>
    </source>
</reference>
<dbReference type="NCBIfam" id="TIGR00116">
    <property type="entry name" value="tsf"/>
    <property type="match status" value="1"/>
</dbReference>
<dbReference type="HAMAP" id="MF_00050">
    <property type="entry name" value="EF_Ts"/>
    <property type="match status" value="1"/>
</dbReference>
<dbReference type="SUPFAM" id="SSF54713">
    <property type="entry name" value="Elongation factor Ts (EF-Ts), dimerisation domain"/>
    <property type="match status" value="1"/>
</dbReference>
<comment type="function">
    <text evidence="5">Associates with the EF-Tu.GDP complex and induces the exchange of GDP to GTP. It remains bound to the aminoacyl-tRNA.EF-Tu.GTP complex up to the GTP hydrolysis stage on the ribosome.</text>
</comment>
<dbReference type="InterPro" id="IPR014039">
    <property type="entry name" value="Transl_elong_EFTs/EF1B_dimer"/>
</dbReference>
<evidence type="ECO:0000256" key="5">
    <source>
        <dbReference type="HAMAP-Rule" id="MF_00050"/>
    </source>
</evidence>
<dbReference type="AlphaFoldDB" id="A0A6S6RR63"/>
<dbReference type="SUPFAM" id="SSF46934">
    <property type="entry name" value="UBA-like"/>
    <property type="match status" value="1"/>
</dbReference>
<dbReference type="InterPro" id="IPR036402">
    <property type="entry name" value="EF-Ts_dimer_sf"/>
</dbReference>
<accession>A0A6S6RR63</accession>
<evidence type="ECO:0000259" key="6">
    <source>
        <dbReference type="Pfam" id="PF00889"/>
    </source>
</evidence>
<dbReference type="Gene3D" id="3.30.479.20">
    <property type="entry name" value="Elongation factor Ts, dimerisation domain"/>
    <property type="match status" value="2"/>
</dbReference>
<evidence type="ECO:0000256" key="2">
    <source>
        <dbReference type="ARBA" id="ARBA00016956"/>
    </source>
</evidence>
<protein>
    <recommendedName>
        <fullName evidence="2 5">Elongation factor Ts</fullName>
        <shortName evidence="5">EF-Ts</shortName>
    </recommendedName>
</protein>
<dbReference type="RefSeq" id="WP_183043006.1">
    <property type="nucleotide sequence ID" value="NZ_CACTJB010000002.1"/>
</dbReference>
<gene>
    <name evidence="5 7" type="primary">tsf</name>
    <name evidence="7" type="ORF">SISI_0235</name>
</gene>